<dbReference type="InParanoid" id="A0A1J7JFN0"/>
<proteinExistence type="predicted"/>
<feature type="domain" description="RSE1/DDB1/CPSF1 first beta-propeller" evidence="2">
    <location>
        <begin position="42"/>
        <end position="344"/>
    </location>
</feature>
<organism evidence="4 5">
    <name type="scientific">Coniochaeta ligniaria NRRL 30616</name>
    <dbReference type="NCBI Taxonomy" id="1408157"/>
    <lineage>
        <taxon>Eukaryota</taxon>
        <taxon>Fungi</taxon>
        <taxon>Dikarya</taxon>
        <taxon>Ascomycota</taxon>
        <taxon>Pezizomycotina</taxon>
        <taxon>Sordariomycetes</taxon>
        <taxon>Sordariomycetidae</taxon>
        <taxon>Coniochaetales</taxon>
        <taxon>Coniochaetaceae</taxon>
        <taxon>Coniochaeta</taxon>
    </lineage>
</organism>
<dbReference type="InterPro" id="IPR015943">
    <property type="entry name" value="WD40/YVTN_repeat-like_dom_sf"/>
</dbReference>
<dbReference type="AlphaFoldDB" id="A0A1J7JFN0"/>
<protein>
    <submittedName>
        <fullName evidence="4">Uncharacterized protein</fullName>
    </submittedName>
</protein>
<evidence type="ECO:0000313" key="4">
    <source>
        <dbReference type="EMBL" id="OIW32137.1"/>
    </source>
</evidence>
<dbReference type="STRING" id="1408157.A0A1J7JFN0"/>
<keyword evidence="5" id="KW-1185">Reference proteome</keyword>
<dbReference type="Gene3D" id="2.130.10.10">
    <property type="entry name" value="YVTN repeat-like/Quinoprotein amine dehydrogenase"/>
    <property type="match status" value="3"/>
</dbReference>
<dbReference type="PANTHER" id="PTHR10644">
    <property type="entry name" value="DNA REPAIR/RNA PROCESSING CPSF FAMILY"/>
    <property type="match status" value="1"/>
</dbReference>
<reference evidence="4 5" key="1">
    <citation type="submission" date="2016-10" db="EMBL/GenBank/DDBJ databases">
        <title>Draft genome sequence of Coniochaeta ligniaria NRRL30616, a lignocellulolytic fungus for bioabatement of inhibitors in plant biomass hydrolysates.</title>
        <authorList>
            <consortium name="DOE Joint Genome Institute"/>
            <person name="Jimenez D.J."/>
            <person name="Hector R.E."/>
            <person name="Riley R."/>
            <person name="Sun H."/>
            <person name="Grigoriev I.V."/>
            <person name="Van Elsas J.D."/>
            <person name="Nichols N.N."/>
        </authorList>
    </citation>
    <scope>NUCLEOTIDE SEQUENCE [LARGE SCALE GENOMIC DNA]</scope>
    <source>
        <strain evidence="4 5">NRRL 30616</strain>
    </source>
</reference>
<dbReference type="Pfam" id="PF23726">
    <property type="entry name" value="Beta-prop_RSE1_2nd"/>
    <property type="match status" value="1"/>
</dbReference>
<dbReference type="OrthoDB" id="20774at2759"/>
<feature type="domain" description="RSE1/DDB1/CPSF1 second beta-propeller" evidence="3">
    <location>
        <begin position="451"/>
        <end position="675"/>
    </location>
</feature>
<dbReference type="InterPro" id="IPR058543">
    <property type="entry name" value="Beta-prop_RSE1/DDB1/CPSF1_2nd"/>
</dbReference>
<evidence type="ECO:0000256" key="1">
    <source>
        <dbReference type="SAM" id="MobiDB-lite"/>
    </source>
</evidence>
<feature type="region of interest" description="Disordered" evidence="1">
    <location>
        <begin position="378"/>
        <end position="403"/>
    </location>
</feature>
<name>A0A1J7JFN0_9PEZI</name>
<gene>
    <name evidence="4" type="ORF">CONLIGDRAFT_629832</name>
</gene>
<dbReference type="Pfam" id="PF10433">
    <property type="entry name" value="Beta-prop_RSE1_1st"/>
    <property type="match status" value="1"/>
</dbReference>
<evidence type="ECO:0000313" key="5">
    <source>
        <dbReference type="Proteomes" id="UP000182658"/>
    </source>
</evidence>
<dbReference type="EMBL" id="KV875095">
    <property type="protein sequence ID" value="OIW32137.1"/>
    <property type="molecule type" value="Genomic_DNA"/>
</dbReference>
<sequence length="1226" mass="136460">MPDIRKDEKDESAFDFSVKSEDGDVIMDVADVFSADATPGPTALPPQMLVLVLDCGDTVFLYIRSRPDGALEFEHSRFVSPTSQLVRPGFHLAVDPSSRYLALGCAERSFVVYELHSLSSLEEQSRRGEGLTPVVTCRLRSVQGVIHQLQFLYPRPGDDRHVILLLIIVRNGRSRMATYEWELGDNLRDVFAEEKRGHRMPIENQMPLLLIPLKVRSAFMAISEEQIAVCTETLHGPPNFEKFSIEEGRPPTDNFHGRNKPLWTAWARPFRLSEYFRTNDCIYLAREDGVVYFIEADSESTLTGSLYMDKFDCSISTAFSCLYDQFSDVLVMGGDSGPGAIWKVPARQPLVQLGTLPNWSPVVDFATTDEFSTWSQETGAAGAQMVPWRDKKPSKPDRVFSTSGRGAKGTVTEYRYGLQAKIGLEYECGLGVRQAFVLPASLSGQSAGYDLLLSMPDQTIVLRLSGDLDDISEPPEAEEGTVKYDVSSRTLTAVVTNDMIVQVTEQAVVLINAAQVSRLSADKFGGLGPVTIVDAVVYGEYIAISTYSDRQFRLHVLRIEDATTLHLTIIKSYELGAEVTCLSLCRLEDNIVELQAGLWQQGHPLLGRARIGGGSEPADNSLTIFSPYDHSEEFGSSMEAMDSIASCVQNGEQYIVMGFRSGEMLTVLLNNGSITQHGERLGGTAAKVVIASEPGATPMVLVSSDSELTLMTDFESHTTEGAGMAKTKHRVWPVDVSNSMATSPVVDSLTVLPRNLIADRDGTVSLLLISGPRILFTELQLQPGPAHRHIPVDGTPTKIIYSHHLKCLIVAVIRRERPTLMFLDPDTGEDLGQAIDKDGNIYEHARGLGKPNDKIQGLAEWEYKKGNHVWHFLIVGMDHGRLMVMSAEKDKAAPDGRQPRIRYWVRFQRKGLDRPVYSVLGHEDKLIYCVGTTIQWEVIDTAEKKLRHVDHYELESPATSLMVVDGKLVALTYRHSVEIIDRTSSDGIGANHAQLVHSDPRHRNTFHMIEVAGSPGGEPMSSLVLVCDWNCGVGGLWVPWQSPGKDCEIVFEAELPASIRRFARGRTRPLWEQGARKPQYGRIAMTVDDAEILGVCMDGSLLHFQLLNLEVWRLLRFILNLAVVDEILSPFTQLSQEDFEDFDPEPMVRPDLMHIDGDILQRCVEKRALERLMRLPEHMSRFKELLDDMEDGRLTDEIAGATGEEEIAGYFGLAYRIIQHFIAPVL</sequence>
<evidence type="ECO:0000259" key="2">
    <source>
        <dbReference type="Pfam" id="PF10433"/>
    </source>
</evidence>
<feature type="compositionally biased region" description="Basic and acidic residues" evidence="1">
    <location>
        <begin position="388"/>
        <end position="398"/>
    </location>
</feature>
<evidence type="ECO:0000259" key="3">
    <source>
        <dbReference type="Pfam" id="PF23726"/>
    </source>
</evidence>
<dbReference type="InterPro" id="IPR050358">
    <property type="entry name" value="RSE1/DDB1/CFT1"/>
</dbReference>
<dbReference type="InterPro" id="IPR018846">
    <property type="entry name" value="Beta-prop_RSE1/DDB1/CPSF1_1st"/>
</dbReference>
<dbReference type="Proteomes" id="UP000182658">
    <property type="component" value="Unassembled WGS sequence"/>
</dbReference>
<accession>A0A1J7JFN0</accession>